<name>A0A0J6T4S4_9HYPH</name>
<dbReference type="Pfam" id="PF01494">
    <property type="entry name" value="FAD_binding_3"/>
    <property type="match status" value="1"/>
</dbReference>
<dbReference type="RefSeq" id="WP_048443452.1">
    <property type="nucleotide sequence ID" value="NZ_LABY01000041.1"/>
</dbReference>
<dbReference type="Gene3D" id="3.50.50.60">
    <property type="entry name" value="FAD/NAD(P)-binding domain"/>
    <property type="match status" value="1"/>
</dbReference>
<organism evidence="4 5">
    <name type="scientific">Methylobacterium variabile</name>
    <dbReference type="NCBI Taxonomy" id="298794"/>
    <lineage>
        <taxon>Bacteria</taxon>
        <taxon>Pseudomonadati</taxon>
        <taxon>Pseudomonadota</taxon>
        <taxon>Alphaproteobacteria</taxon>
        <taxon>Hyphomicrobiales</taxon>
        <taxon>Methylobacteriaceae</taxon>
        <taxon>Methylobacterium</taxon>
    </lineage>
</organism>
<keyword evidence="5" id="KW-1185">Reference proteome</keyword>
<reference evidence="4 5" key="1">
    <citation type="submission" date="2015-03" db="EMBL/GenBank/DDBJ databases">
        <title>Genome sequencing of Methylobacterium variabile DSM 16961.</title>
        <authorList>
            <person name="Chaudhry V."/>
            <person name="Patil P.B."/>
        </authorList>
    </citation>
    <scope>NUCLEOTIDE SEQUENCE [LARGE SCALE GENOMIC DNA]</scope>
    <source>
        <strain evidence="4 5">DSM 16961</strain>
    </source>
</reference>
<dbReference type="InterPro" id="IPR050493">
    <property type="entry name" value="FAD-dep_Monooxygenase_BioMet"/>
</dbReference>
<dbReference type="PANTHER" id="PTHR13789">
    <property type="entry name" value="MONOOXYGENASE"/>
    <property type="match status" value="1"/>
</dbReference>
<accession>A0A0J6T4S4</accession>
<evidence type="ECO:0000256" key="2">
    <source>
        <dbReference type="ARBA" id="ARBA00023033"/>
    </source>
</evidence>
<dbReference type="EMBL" id="LABY01000041">
    <property type="protein sequence ID" value="KMO40807.1"/>
    <property type="molecule type" value="Genomic_DNA"/>
</dbReference>
<evidence type="ECO:0000313" key="5">
    <source>
        <dbReference type="Proteomes" id="UP000035955"/>
    </source>
</evidence>
<dbReference type="SUPFAM" id="SSF51905">
    <property type="entry name" value="FAD/NAD(P)-binding domain"/>
    <property type="match status" value="1"/>
</dbReference>
<comment type="caution">
    <text evidence="4">The sequence shown here is derived from an EMBL/GenBank/DDBJ whole genome shotgun (WGS) entry which is preliminary data.</text>
</comment>
<feature type="domain" description="FAD-binding" evidence="3">
    <location>
        <begin position="9"/>
        <end position="334"/>
    </location>
</feature>
<keyword evidence="1" id="KW-0560">Oxidoreductase</keyword>
<dbReference type="InterPro" id="IPR002938">
    <property type="entry name" value="FAD-bd"/>
</dbReference>
<gene>
    <name evidence="4" type="ORF">VQ02_07020</name>
</gene>
<dbReference type="InterPro" id="IPR036188">
    <property type="entry name" value="FAD/NAD-bd_sf"/>
</dbReference>
<dbReference type="GO" id="GO:0071949">
    <property type="term" value="F:FAD binding"/>
    <property type="evidence" value="ECO:0007669"/>
    <property type="project" value="InterPro"/>
</dbReference>
<keyword evidence="2 4" id="KW-0503">Monooxygenase</keyword>
<dbReference type="PRINTS" id="PR00420">
    <property type="entry name" value="RNGMNOXGNASE"/>
</dbReference>
<proteinExistence type="predicted"/>
<dbReference type="PANTHER" id="PTHR13789:SF309">
    <property type="entry name" value="PUTATIVE (AFU_ORTHOLOGUE AFUA_6G14510)-RELATED"/>
    <property type="match status" value="1"/>
</dbReference>
<sequence length="377" mass="40030">MNTESAGRVLVAGGGIAGLAVRRALSQRGSPSLTLERRGVQTDAGLAINLPGNAVHALAQLGLLGPLRAVGSRVRRREYRTERDRLLFAVDEEAFWGVETGPHCLRRADLLRMLQADLPPDDVRRGTGIAAIRPEPQGVAVDLEDGSTEAGGLLVGADGVHSTVRRGLFGGGGPGAAVLATQSWRFMTPNPGVDAWTLWAGAGALFLLIPVDRGEAYGWVSAGLGPDAGADPAALRAAFAPFPRLVRDTLDAALSRPAAIYHSPLEEVRIPAWTRDRTVLVGDAAHATAPVWAQGAALALEDALVLAGLLSGRADWDRIGAEYERLRRPRVAHVQTMTDRLSRTARIPSWARNLLLPKIGPRSYRATYGPLRAPAGV</sequence>
<dbReference type="AlphaFoldDB" id="A0A0J6T4S4"/>
<evidence type="ECO:0000259" key="3">
    <source>
        <dbReference type="Pfam" id="PF01494"/>
    </source>
</evidence>
<protein>
    <submittedName>
        <fullName evidence="4">FAD-binding monooxygenase</fullName>
    </submittedName>
</protein>
<dbReference type="Proteomes" id="UP000035955">
    <property type="component" value="Unassembled WGS sequence"/>
</dbReference>
<evidence type="ECO:0000313" key="4">
    <source>
        <dbReference type="EMBL" id="KMO40807.1"/>
    </source>
</evidence>
<dbReference type="GO" id="GO:0004497">
    <property type="term" value="F:monooxygenase activity"/>
    <property type="evidence" value="ECO:0007669"/>
    <property type="project" value="UniProtKB-KW"/>
</dbReference>
<dbReference type="OrthoDB" id="5499180at2"/>
<evidence type="ECO:0000256" key="1">
    <source>
        <dbReference type="ARBA" id="ARBA00023002"/>
    </source>
</evidence>
<dbReference type="PATRIC" id="fig|298794.3.peg.5640"/>